<dbReference type="Proteomes" id="UP000828390">
    <property type="component" value="Unassembled WGS sequence"/>
</dbReference>
<feature type="region of interest" description="Disordered" evidence="1">
    <location>
        <begin position="101"/>
        <end position="126"/>
    </location>
</feature>
<gene>
    <name evidence="2" type="ORF">DPMN_182981</name>
</gene>
<sequence length="126" mass="14432">MKNLYLGRVTTGCKQTKSKNETIHEVEPIEISSETITKKKVENLICKLDRRFKFNCSLDHPPNSTSLVLMIQNTTVLREGSNRNDSKRTLIFLGRFSTRSTRPMIERPTKANRPGSTSSKNPRWPP</sequence>
<proteinExistence type="predicted"/>
<protein>
    <submittedName>
        <fullName evidence="2">Uncharacterized protein</fullName>
    </submittedName>
</protein>
<dbReference type="EMBL" id="JAIWYP010000010">
    <property type="protein sequence ID" value="KAH3748535.1"/>
    <property type="molecule type" value="Genomic_DNA"/>
</dbReference>
<keyword evidence="3" id="KW-1185">Reference proteome</keyword>
<organism evidence="2 3">
    <name type="scientific">Dreissena polymorpha</name>
    <name type="common">Zebra mussel</name>
    <name type="synonym">Mytilus polymorpha</name>
    <dbReference type="NCBI Taxonomy" id="45954"/>
    <lineage>
        <taxon>Eukaryota</taxon>
        <taxon>Metazoa</taxon>
        <taxon>Spiralia</taxon>
        <taxon>Lophotrochozoa</taxon>
        <taxon>Mollusca</taxon>
        <taxon>Bivalvia</taxon>
        <taxon>Autobranchia</taxon>
        <taxon>Heteroconchia</taxon>
        <taxon>Euheterodonta</taxon>
        <taxon>Imparidentia</taxon>
        <taxon>Neoheterodontei</taxon>
        <taxon>Myida</taxon>
        <taxon>Dreissenoidea</taxon>
        <taxon>Dreissenidae</taxon>
        <taxon>Dreissena</taxon>
    </lineage>
</organism>
<name>A0A9D4DHL1_DREPO</name>
<reference evidence="2" key="1">
    <citation type="journal article" date="2019" name="bioRxiv">
        <title>The Genome of the Zebra Mussel, Dreissena polymorpha: A Resource for Invasive Species Research.</title>
        <authorList>
            <person name="McCartney M.A."/>
            <person name="Auch B."/>
            <person name="Kono T."/>
            <person name="Mallez S."/>
            <person name="Zhang Y."/>
            <person name="Obille A."/>
            <person name="Becker A."/>
            <person name="Abrahante J.E."/>
            <person name="Garbe J."/>
            <person name="Badalamenti J.P."/>
            <person name="Herman A."/>
            <person name="Mangelson H."/>
            <person name="Liachko I."/>
            <person name="Sullivan S."/>
            <person name="Sone E.D."/>
            <person name="Koren S."/>
            <person name="Silverstein K.A.T."/>
            <person name="Beckman K.B."/>
            <person name="Gohl D.M."/>
        </authorList>
    </citation>
    <scope>NUCLEOTIDE SEQUENCE</scope>
    <source>
        <strain evidence="2">Duluth1</strain>
        <tissue evidence="2">Whole animal</tissue>
    </source>
</reference>
<comment type="caution">
    <text evidence="2">The sequence shown here is derived from an EMBL/GenBank/DDBJ whole genome shotgun (WGS) entry which is preliminary data.</text>
</comment>
<evidence type="ECO:0000256" key="1">
    <source>
        <dbReference type="SAM" id="MobiDB-lite"/>
    </source>
</evidence>
<feature type="compositionally biased region" description="Polar residues" evidence="1">
    <location>
        <begin position="114"/>
        <end position="126"/>
    </location>
</feature>
<evidence type="ECO:0000313" key="2">
    <source>
        <dbReference type="EMBL" id="KAH3748535.1"/>
    </source>
</evidence>
<dbReference type="AlphaFoldDB" id="A0A9D4DHL1"/>
<accession>A0A9D4DHL1</accession>
<evidence type="ECO:0000313" key="3">
    <source>
        <dbReference type="Proteomes" id="UP000828390"/>
    </source>
</evidence>
<reference evidence="2" key="2">
    <citation type="submission" date="2020-11" db="EMBL/GenBank/DDBJ databases">
        <authorList>
            <person name="McCartney M.A."/>
            <person name="Auch B."/>
            <person name="Kono T."/>
            <person name="Mallez S."/>
            <person name="Becker A."/>
            <person name="Gohl D.M."/>
            <person name="Silverstein K.A.T."/>
            <person name="Koren S."/>
            <person name="Bechman K.B."/>
            <person name="Herman A."/>
            <person name="Abrahante J.E."/>
            <person name="Garbe J."/>
        </authorList>
    </citation>
    <scope>NUCLEOTIDE SEQUENCE</scope>
    <source>
        <strain evidence="2">Duluth1</strain>
        <tissue evidence="2">Whole animal</tissue>
    </source>
</reference>